<reference evidence="9" key="1">
    <citation type="submission" date="2021-10" db="EMBL/GenBank/DDBJ databases">
        <title>Tropical sea cucumber genome reveals ecological adaptation and Cuvierian tubules defense mechanism.</title>
        <authorList>
            <person name="Chen T."/>
        </authorList>
    </citation>
    <scope>NUCLEOTIDE SEQUENCE</scope>
    <source>
        <strain evidence="9">Nanhai2018</strain>
        <tissue evidence="9">Muscle</tissue>
    </source>
</reference>
<evidence type="ECO:0000256" key="5">
    <source>
        <dbReference type="ARBA" id="ARBA00022490"/>
    </source>
</evidence>
<gene>
    <name evidence="9" type="ORF">HOLleu_07750</name>
</gene>
<comment type="similarity">
    <text evidence="3">Belongs to the class I-like SAM-binding methyltransferase superfamily. TPMT family.</text>
</comment>
<evidence type="ECO:0000256" key="7">
    <source>
        <dbReference type="ARBA" id="ARBA00022679"/>
    </source>
</evidence>
<dbReference type="PANTHER" id="PTHR10259:SF11">
    <property type="entry name" value="THIOPURINE S-METHYLTRANSFERASE"/>
    <property type="match status" value="1"/>
</dbReference>
<dbReference type="OrthoDB" id="276151at2759"/>
<comment type="caution">
    <text evidence="9">The sequence shown here is derived from an EMBL/GenBank/DDBJ whole genome shotgun (WGS) entry which is preliminary data.</text>
</comment>
<sequence>MTDGRSGLRFLVPCCGQAAEMKWLADQGHEVVGIEGVGKACEDFYKNNNLQYSVIDIHGIPGGKLFKGESSKVEIYNSNLFTLNEGIVGHFDAIIDRGAFVVIDFSDRSRYTALMRSVAKPKCKILLAVQEYDWNERPIKGSPRPVSKNDVNEFYGEWCVIEEIGRKDMLKADDLKRHKVNTWGSELSSHFSVQYLLQVI</sequence>
<organism evidence="9 10">
    <name type="scientific">Holothuria leucospilota</name>
    <name type="common">Black long sea cucumber</name>
    <name type="synonym">Mertensiothuria leucospilota</name>
    <dbReference type="NCBI Taxonomy" id="206669"/>
    <lineage>
        <taxon>Eukaryota</taxon>
        <taxon>Metazoa</taxon>
        <taxon>Echinodermata</taxon>
        <taxon>Eleutherozoa</taxon>
        <taxon>Echinozoa</taxon>
        <taxon>Holothuroidea</taxon>
        <taxon>Aspidochirotacea</taxon>
        <taxon>Aspidochirotida</taxon>
        <taxon>Holothuriidae</taxon>
        <taxon>Holothuria</taxon>
    </lineage>
</organism>
<keyword evidence="7" id="KW-0808">Transferase</keyword>
<evidence type="ECO:0000256" key="2">
    <source>
        <dbReference type="ARBA" id="ARBA00004496"/>
    </source>
</evidence>
<comment type="subcellular location">
    <subcellularLocation>
        <location evidence="2">Cytoplasm</location>
    </subcellularLocation>
</comment>
<evidence type="ECO:0000256" key="1">
    <source>
        <dbReference type="ARBA" id="ARBA00000903"/>
    </source>
</evidence>
<keyword evidence="8" id="KW-0949">S-adenosyl-L-methionine</keyword>
<dbReference type="Gene3D" id="3.40.50.150">
    <property type="entry name" value="Vaccinia Virus protein VP39"/>
    <property type="match status" value="1"/>
</dbReference>
<dbReference type="InterPro" id="IPR029063">
    <property type="entry name" value="SAM-dependent_MTases_sf"/>
</dbReference>
<dbReference type="PROSITE" id="PS51585">
    <property type="entry name" value="SAM_MT_TPMT"/>
    <property type="match status" value="1"/>
</dbReference>
<dbReference type="GO" id="GO:0032259">
    <property type="term" value="P:methylation"/>
    <property type="evidence" value="ECO:0007669"/>
    <property type="project" value="UniProtKB-KW"/>
</dbReference>
<keyword evidence="5" id="KW-0963">Cytoplasm</keyword>
<name>A0A9Q1CHK2_HOLLE</name>
<evidence type="ECO:0000256" key="8">
    <source>
        <dbReference type="ARBA" id="ARBA00022691"/>
    </source>
</evidence>
<dbReference type="InterPro" id="IPR008854">
    <property type="entry name" value="TPMT"/>
</dbReference>
<dbReference type="GO" id="GO:0005737">
    <property type="term" value="C:cytoplasm"/>
    <property type="evidence" value="ECO:0007669"/>
    <property type="project" value="UniProtKB-SubCell"/>
</dbReference>
<dbReference type="Proteomes" id="UP001152320">
    <property type="component" value="Chromosome 3"/>
</dbReference>
<accession>A0A9Q1CHK2</accession>
<evidence type="ECO:0000256" key="6">
    <source>
        <dbReference type="ARBA" id="ARBA00022603"/>
    </source>
</evidence>
<dbReference type="EC" id="2.1.1.67" evidence="4"/>
<keyword evidence="6" id="KW-0489">Methyltransferase</keyword>
<dbReference type="FunFam" id="3.40.50.150:FF:000101">
    <property type="entry name" value="Thiopurine S-methyltransferase"/>
    <property type="match status" value="1"/>
</dbReference>
<keyword evidence="10" id="KW-1185">Reference proteome</keyword>
<protein>
    <recommendedName>
        <fullName evidence="4">thiopurine S-methyltransferase</fullName>
        <ecNumber evidence="4">2.1.1.67</ecNumber>
    </recommendedName>
</protein>
<dbReference type="GO" id="GO:0008119">
    <property type="term" value="F:thiopurine S-methyltransferase activity"/>
    <property type="evidence" value="ECO:0007669"/>
    <property type="project" value="UniProtKB-EC"/>
</dbReference>
<dbReference type="EMBL" id="JAIZAY010000003">
    <property type="protein sequence ID" value="KAJ8044873.1"/>
    <property type="molecule type" value="Genomic_DNA"/>
</dbReference>
<dbReference type="Pfam" id="PF05724">
    <property type="entry name" value="TPMT"/>
    <property type="match status" value="1"/>
</dbReference>
<comment type="catalytic activity">
    <reaction evidence="1">
        <text>S-adenosyl-L-methionine + a thiopurine = S-adenosyl-L-homocysteine + a thiopurine S-methylether.</text>
        <dbReference type="EC" id="2.1.1.67"/>
    </reaction>
</comment>
<dbReference type="AlphaFoldDB" id="A0A9Q1CHK2"/>
<evidence type="ECO:0000313" key="10">
    <source>
        <dbReference type="Proteomes" id="UP001152320"/>
    </source>
</evidence>
<evidence type="ECO:0000256" key="3">
    <source>
        <dbReference type="ARBA" id="ARBA00008145"/>
    </source>
</evidence>
<evidence type="ECO:0000313" key="9">
    <source>
        <dbReference type="EMBL" id="KAJ8044873.1"/>
    </source>
</evidence>
<proteinExistence type="inferred from homology"/>
<dbReference type="PANTHER" id="PTHR10259">
    <property type="entry name" value="THIOPURINE S-METHYLTRANSFERASE"/>
    <property type="match status" value="1"/>
</dbReference>
<evidence type="ECO:0000256" key="4">
    <source>
        <dbReference type="ARBA" id="ARBA00011905"/>
    </source>
</evidence>
<dbReference type="SUPFAM" id="SSF53335">
    <property type="entry name" value="S-adenosyl-L-methionine-dependent methyltransferases"/>
    <property type="match status" value="1"/>
</dbReference>